<protein>
    <submittedName>
        <fullName evidence="2">GNAT family acetyltransferase</fullName>
    </submittedName>
</protein>
<dbReference type="CDD" id="cd04301">
    <property type="entry name" value="NAT_SF"/>
    <property type="match status" value="1"/>
</dbReference>
<keyword evidence="3" id="KW-1185">Reference proteome</keyword>
<proteinExistence type="predicted"/>
<dbReference type="Proteomes" id="UP001262754">
    <property type="component" value="Unassembled WGS sequence"/>
</dbReference>
<dbReference type="InterPro" id="IPR000182">
    <property type="entry name" value="GNAT_dom"/>
</dbReference>
<organism evidence="2 3">
    <name type="scientific">Caulobacter rhizosphaerae</name>
    <dbReference type="NCBI Taxonomy" id="2010972"/>
    <lineage>
        <taxon>Bacteria</taxon>
        <taxon>Pseudomonadati</taxon>
        <taxon>Pseudomonadota</taxon>
        <taxon>Alphaproteobacteria</taxon>
        <taxon>Caulobacterales</taxon>
        <taxon>Caulobacteraceae</taxon>
        <taxon>Caulobacter</taxon>
    </lineage>
</organism>
<feature type="domain" description="N-acetyltransferase" evidence="1">
    <location>
        <begin position="101"/>
        <end position="228"/>
    </location>
</feature>
<evidence type="ECO:0000259" key="1">
    <source>
        <dbReference type="PROSITE" id="PS51186"/>
    </source>
</evidence>
<name>A0ABU1MV85_9CAUL</name>
<dbReference type="InterPro" id="IPR013653">
    <property type="entry name" value="GCN5-like_dom"/>
</dbReference>
<dbReference type="InterPro" id="IPR016181">
    <property type="entry name" value="Acyl_CoA_acyltransferase"/>
</dbReference>
<dbReference type="PROSITE" id="PS51186">
    <property type="entry name" value="GNAT"/>
    <property type="match status" value="1"/>
</dbReference>
<accession>A0ABU1MV85</accession>
<dbReference type="RefSeq" id="WP_310029354.1">
    <property type="nucleotide sequence ID" value="NZ_JAVDRL010000002.1"/>
</dbReference>
<dbReference type="Pfam" id="PF08445">
    <property type="entry name" value="FR47"/>
    <property type="match status" value="1"/>
</dbReference>
<dbReference type="Gene3D" id="3.40.630.30">
    <property type="match status" value="1"/>
</dbReference>
<reference evidence="2 3" key="1">
    <citation type="submission" date="2023-07" db="EMBL/GenBank/DDBJ databases">
        <title>Sorghum-associated microbial communities from plants grown in Nebraska, USA.</title>
        <authorList>
            <person name="Schachtman D."/>
        </authorList>
    </citation>
    <scope>NUCLEOTIDE SEQUENCE [LARGE SCALE GENOMIC DNA]</scope>
    <source>
        <strain evidence="2 3">DS2154</strain>
    </source>
</reference>
<gene>
    <name evidence="2" type="ORF">J2800_000821</name>
</gene>
<comment type="caution">
    <text evidence="2">The sequence shown here is derived from an EMBL/GenBank/DDBJ whole genome shotgun (WGS) entry which is preliminary data.</text>
</comment>
<dbReference type="EMBL" id="JAVDRL010000002">
    <property type="protein sequence ID" value="MDR6530097.1"/>
    <property type="molecule type" value="Genomic_DNA"/>
</dbReference>
<dbReference type="SUPFAM" id="SSF55729">
    <property type="entry name" value="Acyl-CoA N-acyltransferases (Nat)"/>
    <property type="match status" value="1"/>
</dbReference>
<evidence type="ECO:0000313" key="3">
    <source>
        <dbReference type="Proteomes" id="UP001262754"/>
    </source>
</evidence>
<evidence type="ECO:0000313" key="2">
    <source>
        <dbReference type="EMBL" id="MDR6530097.1"/>
    </source>
</evidence>
<sequence>MTDHPLDRVIWNAFTTRQAHVALVDGGAFRVHPDFGIFAATADHAPESLAALGRLVQTHPGEVGVVERFDLPPVPGTQVTKRAVLNQMVAQTLARPKPVDFEIQPLGDADSPQMVALAALTAPGPFFSRTHELGDFVGVKVDGQLVAMAGERLQPEGFTEVSGVCAHPDHRGKGYAAMLMLHVAGRIVDRGETPFLHSFADNAGAIALYEALGFRFRCEQVLTMLAPR</sequence>